<evidence type="ECO:0000313" key="1">
    <source>
        <dbReference type="EMBL" id="KAH3833080.1"/>
    </source>
</evidence>
<sequence length="102" mass="11413">MMDQINLLSKQGINARWLDYNCQCRQTTASVEDSSDEEDTAKGESVVNVPLEEISKGKYLLVYVHPEAFLSRTIGTAILSAFDSDRTVSCIAVDEAHMILEW</sequence>
<name>A0A9D4K4X8_DREPO</name>
<organism evidence="1 2">
    <name type="scientific">Dreissena polymorpha</name>
    <name type="common">Zebra mussel</name>
    <name type="synonym">Mytilus polymorpha</name>
    <dbReference type="NCBI Taxonomy" id="45954"/>
    <lineage>
        <taxon>Eukaryota</taxon>
        <taxon>Metazoa</taxon>
        <taxon>Spiralia</taxon>
        <taxon>Lophotrochozoa</taxon>
        <taxon>Mollusca</taxon>
        <taxon>Bivalvia</taxon>
        <taxon>Autobranchia</taxon>
        <taxon>Heteroconchia</taxon>
        <taxon>Euheterodonta</taxon>
        <taxon>Imparidentia</taxon>
        <taxon>Neoheterodontei</taxon>
        <taxon>Myida</taxon>
        <taxon>Dreissenoidea</taxon>
        <taxon>Dreissenidae</taxon>
        <taxon>Dreissena</taxon>
    </lineage>
</organism>
<reference evidence="1" key="1">
    <citation type="journal article" date="2019" name="bioRxiv">
        <title>The Genome of the Zebra Mussel, Dreissena polymorpha: A Resource for Invasive Species Research.</title>
        <authorList>
            <person name="McCartney M.A."/>
            <person name="Auch B."/>
            <person name="Kono T."/>
            <person name="Mallez S."/>
            <person name="Zhang Y."/>
            <person name="Obille A."/>
            <person name="Becker A."/>
            <person name="Abrahante J.E."/>
            <person name="Garbe J."/>
            <person name="Badalamenti J.P."/>
            <person name="Herman A."/>
            <person name="Mangelson H."/>
            <person name="Liachko I."/>
            <person name="Sullivan S."/>
            <person name="Sone E.D."/>
            <person name="Koren S."/>
            <person name="Silverstein K.A.T."/>
            <person name="Beckman K.B."/>
            <person name="Gohl D.M."/>
        </authorList>
    </citation>
    <scope>NUCLEOTIDE SEQUENCE</scope>
    <source>
        <strain evidence="1">Duluth1</strain>
        <tissue evidence="1">Whole animal</tissue>
    </source>
</reference>
<evidence type="ECO:0000313" key="2">
    <source>
        <dbReference type="Proteomes" id="UP000828390"/>
    </source>
</evidence>
<dbReference type="Proteomes" id="UP000828390">
    <property type="component" value="Unassembled WGS sequence"/>
</dbReference>
<dbReference type="InterPro" id="IPR027417">
    <property type="entry name" value="P-loop_NTPase"/>
</dbReference>
<protein>
    <submittedName>
        <fullName evidence="1">Uncharacterized protein</fullName>
    </submittedName>
</protein>
<dbReference type="AlphaFoldDB" id="A0A9D4K4X8"/>
<proteinExistence type="predicted"/>
<comment type="caution">
    <text evidence="1">The sequence shown here is derived from an EMBL/GenBank/DDBJ whole genome shotgun (WGS) entry which is preliminary data.</text>
</comment>
<accession>A0A9D4K4X8</accession>
<keyword evidence="2" id="KW-1185">Reference proteome</keyword>
<dbReference type="EMBL" id="JAIWYP010000004">
    <property type="protein sequence ID" value="KAH3833080.1"/>
    <property type="molecule type" value="Genomic_DNA"/>
</dbReference>
<dbReference type="Gene3D" id="3.40.50.300">
    <property type="entry name" value="P-loop containing nucleotide triphosphate hydrolases"/>
    <property type="match status" value="1"/>
</dbReference>
<gene>
    <name evidence="1" type="ORF">DPMN_106381</name>
</gene>
<reference evidence="1" key="2">
    <citation type="submission" date="2020-11" db="EMBL/GenBank/DDBJ databases">
        <authorList>
            <person name="McCartney M.A."/>
            <person name="Auch B."/>
            <person name="Kono T."/>
            <person name="Mallez S."/>
            <person name="Becker A."/>
            <person name="Gohl D.M."/>
            <person name="Silverstein K.A.T."/>
            <person name="Koren S."/>
            <person name="Bechman K.B."/>
            <person name="Herman A."/>
            <person name="Abrahante J.E."/>
            <person name="Garbe J."/>
        </authorList>
    </citation>
    <scope>NUCLEOTIDE SEQUENCE</scope>
    <source>
        <strain evidence="1">Duluth1</strain>
        <tissue evidence="1">Whole animal</tissue>
    </source>
</reference>